<keyword evidence="1" id="KW-0433">Leucine-rich repeat</keyword>
<dbReference type="PANTHER" id="PTHR46652">
    <property type="entry name" value="LEUCINE-RICH REPEAT AND IQ DOMAIN-CONTAINING PROTEIN 1-RELATED"/>
    <property type="match status" value="1"/>
</dbReference>
<evidence type="ECO:0000313" key="5">
    <source>
        <dbReference type="Proteomes" id="UP001642409"/>
    </source>
</evidence>
<dbReference type="Gene3D" id="3.80.10.10">
    <property type="entry name" value="Ribonuclease Inhibitor"/>
    <property type="match status" value="3"/>
</dbReference>
<dbReference type="PANTHER" id="PTHR46652:SF3">
    <property type="entry name" value="LEUCINE-RICH REPEAT-CONTAINING PROTEIN 9"/>
    <property type="match status" value="1"/>
</dbReference>
<comment type="caution">
    <text evidence="3">The sequence shown here is derived from an EMBL/GenBank/DDBJ whole genome shotgun (WGS) entry which is preliminary data.</text>
</comment>
<dbReference type="InterPro" id="IPR025875">
    <property type="entry name" value="Leu-rich_rpt_4"/>
</dbReference>
<dbReference type="InterPro" id="IPR032675">
    <property type="entry name" value="LRR_dom_sf"/>
</dbReference>
<accession>A0AA86UGH8</accession>
<dbReference type="Proteomes" id="UP001642409">
    <property type="component" value="Unassembled WGS sequence"/>
</dbReference>
<dbReference type="Pfam" id="PF12799">
    <property type="entry name" value="LRR_4"/>
    <property type="match status" value="1"/>
</dbReference>
<evidence type="ECO:0000256" key="1">
    <source>
        <dbReference type="ARBA" id="ARBA00022614"/>
    </source>
</evidence>
<evidence type="ECO:0000313" key="4">
    <source>
        <dbReference type="EMBL" id="CAL6063426.1"/>
    </source>
</evidence>
<reference evidence="3" key="1">
    <citation type="submission" date="2023-06" db="EMBL/GenBank/DDBJ databases">
        <authorList>
            <person name="Kurt Z."/>
        </authorList>
    </citation>
    <scope>NUCLEOTIDE SEQUENCE</scope>
</reference>
<dbReference type="Pfam" id="PF00560">
    <property type="entry name" value="LRR_1"/>
    <property type="match status" value="1"/>
</dbReference>
<dbReference type="EMBL" id="CAXDID020000246">
    <property type="protein sequence ID" value="CAL6063426.1"/>
    <property type="molecule type" value="Genomic_DNA"/>
</dbReference>
<protein>
    <submittedName>
        <fullName evidence="3">Receptor-like protein</fullName>
    </submittedName>
    <submittedName>
        <fullName evidence="4">Receptor-like_protein</fullName>
    </submittedName>
</protein>
<name>A0AA86UGH8_9EUKA</name>
<dbReference type="PROSITE" id="PS51450">
    <property type="entry name" value="LRR"/>
    <property type="match status" value="4"/>
</dbReference>
<dbReference type="InterPro" id="IPR001611">
    <property type="entry name" value="Leu-rich_rpt"/>
</dbReference>
<keyword evidence="2" id="KW-0677">Repeat</keyword>
<dbReference type="InterPro" id="IPR050836">
    <property type="entry name" value="SDS22/Internalin_LRR"/>
</dbReference>
<dbReference type="AlphaFoldDB" id="A0AA86UGH8"/>
<organism evidence="3">
    <name type="scientific">Hexamita inflata</name>
    <dbReference type="NCBI Taxonomy" id="28002"/>
    <lineage>
        <taxon>Eukaryota</taxon>
        <taxon>Metamonada</taxon>
        <taxon>Diplomonadida</taxon>
        <taxon>Hexamitidae</taxon>
        <taxon>Hexamitinae</taxon>
        <taxon>Hexamita</taxon>
    </lineage>
</organism>
<dbReference type="SUPFAM" id="SSF52058">
    <property type="entry name" value="L domain-like"/>
    <property type="match status" value="2"/>
</dbReference>
<reference evidence="4 5" key="2">
    <citation type="submission" date="2024-07" db="EMBL/GenBank/DDBJ databases">
        <authorList>
            <person name="Akdeniz Z."/>
        </authorList>
    </citation>
    <scope>NUCLEOTIDE SEQUENCE [LARGE SCALE GENOMIC DNA]</scope>
</reference>
<evidence type="ECO:0000313" key="3">
    <source>
        <dbReference type="EMBL" id="CAI9939553.1"/>
    </source>
</evidence>
<keyword evidence="5" id="KW-1185">Reference proteome</keyword>
<keyword evidence="3" id="KW-0675">Receptor</keyword>
<evidence type="ECO:0000256" key="2">
    <source>
        <dbReference type="ARBA" id="ARBA00022737"/>
    </source>
</evidence>
<proteinExistence type="predicted"/>
<gene>
    <name evidence="3" type="ORF">HINF_LOCUS27198</name>
    <name evidence="4" type="ORF">HINF_LOCUS50866</name>
</gene>
<dbReference type="EMBL" id="CATOUU010000666">
    <property type="protein sequence ID" value="CAI9939553.1"/>
    <property type="molecule type" value="Genomic_DNA"/>
</dbReference>
<sequence>MEQNNNNLNKEYDDQMYRKYEGKIQDGNLEIGKKTEFDNWPRQFANVIGDPEVTNLMFVEKFNIQTLKIFISNDICIKIQSKTIKKINLEQTAMDCMILTDNNFGGQLISNPKKLNMQIDNLELENLEVLDLHHNSLENDQLQNLAKFKKLHTLNVSRNNVDLTHIQYVSSLTKLSMRECNLNDINQITLLTNLADLDLSGNTNLDLSPLCKVKSLSKLFINNCGLKNIEKIVLPTNLEVLSISDNFQLQTIYIEVLDASYNQLQNIDNIHYVTSLTKLFMRKCRLTNIDQITYIVNLEELDISYNNCIKDISPLYQVRSLTKLFINNCGLKNIDQIAQLINLEVLNVSDNQLLTTNSIGSLVKLKELDISKNDNLDINSLKDLVSLIQLNLRSCALTQLSALKPLINLQDLNLSFNPDINITELQYLKNLKYLNLKNCDLVSIYVLKPLINLEELNISNNNIAYLDANINEMTNLKEFSVVYNLVIDFSELEQQQNFNSLDEYGDRYFDISAQKTNSQEELRKANKMRKIESPNSQLKQNQNQHKALKTALNECKQKINAVLTCADHIQFTSSVAQLFELLNQPFSQ</sequence>